<comment type="similarity">
    <text evidence="8">Belongs to the peroxiredoxin family. BCP/PrxQ subfamily.</text>
</comment>
<evidence type="ECO:0000256" key="7">
    <source>
        <dbReference type="ARBA" id="ARBA00032824"/>
    </source>
</evidence>
<keyword evidence="11" id="KW-0732">Signal</keyword>
<evidence type="ECO:0000256" key="5">
    <source>
        <dbReference type="ARBA" id="ARBA00023157"/>
    </source>
</evidence>
<accession>A0ABQ9X7R8</accession>
<organism evidence="13 14">
    <name type="scientific">Blattamonas nauphoetae</name>
    <dbReference type="NCBI Taxonomy" id="2049346"/>
    <lineage>
        <taxon>Eukaryota</taxon>
        <taxon>Metamonada</taxon>
        <taxon>Preaxostyla</taxon>
        <taxon>Oxymonadida</taxon>
        <taxon>Blattamonas</taxon>
    </lineage>
</organism>
<feature type="chain" id="PRO_5046497527" description="thioredoxin-dependent peroxiredoxin" evidence="11">
    <location>
        <begin position="21"/>
        <end position="240"/>
    </location>
</feature>
<evidence type="ECO:0000256" key="6">
    <source>
        <dbReference type="ARBA" id="ARBA00023284"/>
    </source>
</evidence>
<feature type="domain" description="Thioredoxin" evidence="12">
    <location>
        <begin position="15"/>
        <end position="161"/>
    </location>
</feature>
<keyword evidence="3" id="KW-0049">Antioxidant</keyword>
<evidence type="ECO:0000256" key="3">
    <source>
        <dbReference type="ARBA" id="ARBA00022862"/>
    </source>
</evidence>
<reference evidence="13 14" key="1">
    <citation type="journal article" date="2022" name="bioRxiv">
        <title>Genomics of Preaxostyla Flagellates Illuminates Evolutionary Transitions and the Path Towards Mitochondrial Loss.</title>
        <authorList>
            <person name="Novak L.V.F."/>
            <person name="Treitli S.C."/>
            <person name="Pyrih J."/>
            <person name="Halakuc P."/>
            <person name="Pipaliya S.V."/>
            <person name="Vacek V."/>
            <person name="Brzon O."/>
            <person name="Soukal P."/>
            <person name="Eme L."/>
            <person name="Dacks J.B."/>
            <person name="Karnkowska A."/>
            <person name="Elias M."/>
            <person name="Hampl V."/>
        </authorList>
    </citation>
    <scope>NUCLEOTIDE SEQUENCE [LARGE SCALE GENOMIC DNA]</scope>
    <source>
        <strain evidence="13">NAU3</strain>
        <tissue evidence="13">Gut</tissue>
    </source>
</reference>
<keyword evidence="14" id="KW-1185">Reference proteome</keyword>
<dbReference type="InterPro" id="IPR036249">
    <property type="entry name" value="Thioredoxin-like_sf"/>
</dbReference>
<keyword evidence="2 13" id="KW-0575">Peroxidase</keyword>
<evidence type="ECO:0000256" key="9">
    <source>
        <dbReference type="ARBA" id="ARBA00049091"/>
    </source>
</evidence>
<dbReference type="Proteomes" id="UP001281761">
    <property type="component" value="Unassembled WGS sequence"/>
</dbReference>
<evidence type="ECO:0000256" key="8">
    <source>
        <dbReference type="ARBA" id="ARBA00038489"/>
    </source>
</evidence>
<comment type="caution">
    <text evidence="13">The sequence shown here is derived from an EMBL/GenBank/DDBJ whole genome shotgun (WGS) entry which is preliminary data.</text>
</comment>
<evidence type="ECO:0000256" key="2">
    <source>
        <dbReference type="ARBA" id="ARBA00022559"/>
    </source>
</evidence>
<evidence type="ECO:0000256" key="11">
    <source>
        <dbReference type="SAM" id="SignalP"/>
    </source>
</evidence>
<evidence type="ECO:0000256" key="4">
    <source>
        <dbReference type="ARBA" id="ARBA00023002"/>
    </source>
</evidence>
<keyword evidence="6" id="KW-0676">Redox-active center</keyword>
<name>A0ABQ9X7R8_9EUKA</name>
<dbReference type="PROSITE" id="PS51352">
    <property type="entry name" value="THIOREDOXIN_2"/>
    <property type="match status" value="1"/>
</dbReference>
<evidence type="ECO:0000313" key="13">
    <source>
        <dbReference type="EMBL" id="KAK2947818.1"/>
    </source>
</evidence>
<dbReference type="EC" id="1.11.1.24" evidence="1"/>
<protein>
    <recommendedName>
        <fullName evidence="1">thioredoxin-dependent peroxiredoxin</fullName>
        <ecNumber evidence="1">1.11.1.24</ecNumber>
    </recommendedName>
    <alternativeName>
        <fullName evidence="7">Thioredoxin peroxidase</fullName>
    </alternativeName>
</protein>
<dbReference type="EMBL" id="JARBJD010000190">
    <property type="protein sequence ID" value="KAK2947818.1"/>
    <property type="molecule type" value="Genomic_DNA"/>
</dbReference>
<dbReference type="InterPro" id="IPR000866">
    <property type="entry name" value="AhpC/TSA"/>
</dbReference>
<evidence type="ECO:0000313" key="14">
    <source>
        <dbReference type="Proteomes" id="UP001281761"/>
    </source>
</evidence>
<dbReference type="PANTHER" id="PTHR42801">
    <property type="entry name" value="THIOREDOXIN-DEPENDENT PEROXIDE REDUCTASE"/>
    <property type="match status" value="1"/>
</dbReference>
<gene>
    <name evidence="13" type="ORF">BLNAU_17238</name>
</gene>
<dbReference type="CDD" id="cd03017">
    <property type="entry name" value="PRX_BCP"/>
    <property type="match status" value="1"/>
</dbReference>
<feature type="compositionally biased region" description="Acidic residues" evidence="10">
    <location>
        <begin position="191"/>
        <end position="200"/>
    </location>
</feature>
<dbReference type="SUPFAM" id="SSF52833">
    <property type="entry name" value="Thioredoxin-like"/>
    <property type="match status" value="1"/>
</dbReference>
<dbReference type="InterPro" id="IPR013766">
    <property type="entry name" value="Thioredoxin_domain"/>
</dbReference>
<feature type="signal peptide" evidence="11">
    <location>
        <begin position="1"/>
        <end position="20"/>
    </location>
</feature>
<proteinExistence type="inferred from homology"/>
<evidence type="ECO:0000259" key="12">
    <source>
        <dbReference type="PROSITE" id="PS51352"/>
    </source>
</evidence>
<evidence type="ECO:0000256" key="1">
    <source>
        <dbReference type="ARBA" id="ARBA00013017"/>
    </source>
</evidence>
<feature type="region of interest" description="Disordered" evidence="10">
    <location>
        <begin position="191"/>
        <end position="240"/>
    </location>
</feature>
<dbReference type="Pfam" id="PF00578">
    <property type="entry name" value="AhpC-TSA"/>
    <property type="match status" value="1"/>
</dbReference>
<evidence type="ECO:0000256" key="10">
    <source>
        <dbReference type="SAM" id="MobiDB-lite"/>
    </source>
</evidence>
<dbReference type="PANTHER" id="PTHR42801:SF4">
    <property type="entry name" value="AHPC_TSA FAMILY PROTEIN"/>
    <property type="match status" value="1"/>
</dbReference>
<dbReference type="InterPro" id="IPR050924">
    <property type="entry name" value="Peroxiredoxin_BCP/PrxQ"/>
</dbReference>
<keyword evidence="4 13" id="KW-0560">Oxidoreductase</keyword>
<sequence length="240" mass="27372">MILVFIALVLALPALKVGDSAPNFVLKNQDGQEISFKDQLGDGPVVVFVYHKGTYRRDKRMLKGFRFYKKQFIAQNATVFGVSANSEAKIAKTKSKYNLKYDLLSDPEHTIKALWGIKRKGTHQEARTTFVFSPTGELRYVYKSESWTKTHARKALSAVKKINKKEKFSIADEEEEMDGIMTIFEDEAAEQWDDEVDVTEEDRRDTARMLEGLATEEEGMKVKTAKKSKNIKETTQTSEL</sequence>
<keyword evidence="5" id="KW-1015">Disulfide bond</keyword>
<dbReference type="Gene3D" id="3.40.30.10">
    <property type="entry name" value="Glutaredoxin"/>
    <property type="match status" value="1"/>
</dbReference>
<dbReference type="GO" id="GO:0140824">
    <property type="term" value="F:thioredoxin-dependent peroxiredoxin activity"/>
    <property type="evidence" value="ECO:0007669"/>
    <property type="project" value="UniProtKB-EC"/>
</dbReference>
<comment type="catalytic activity">
    <reaction evidence="9">
        <text>a hydroperoxide + [thioredoxin]-dithiol = an alcohol + [thioredoxin]-disulfide + H2O</text>
        <dbReference type="Rhea" id="RHEA:62620"/>
        <dbReference type="Rhea" id="RHEA-COMP:10698"/>
        <dbReference type="Rhea" id="RHEA-COMP:10700"/>
        <dbReference type="ChEBI" id="CHEBI:15377"/>
        <dbReference type="ChEBI" id="CHEBI:29950"/>
        <dbReference type="ChEBI" id="CHEBI:30879"/>
        <dbReference type="ChEBI" id="CHEBI:35924"/>
        <dbReference type="ChEBI" id="CHEBI:50058"/>
        <dbReference type="EC" id="1.11.1.24"/>
    </reaction>
</comment>